<evidence type="ECO:0000256" key="7">
    <source>
        <dbReference type="ARBA" id="ARBA00022801"/>
    </source>
</evidence>
<feature type="domain" description="DNA2/NAM7 helicase-like C-terminal" evidence="13">
    <location>
        <begin position="500"/>
        <end position="705"/>
    </location>
</feature>
<evidence type="ECO:0000256" key="11">
    <source>
        <dbReference type="SAM" id="MobiDB-lite"/>
    </source>
</evidence>
<feature type="domain" description="DNA2/NAM7 helicase helicase" evidence="12">
    <location>
        <begin position="246"/>
        <end position="491"/>
    </location>
</feature>
<dbReference type="GO" id="GO:0003723">
    <property type="term" value="F:RNA binding"/>
    <property type="evidence" value="ECO:0007669"/>
    <property type="project" value="InterPro"/>
</dbReference>
<evidence type="ECO:0000256" key="4">
    <source>
        <dbReference type="ARBA" id="ARBA00012551"/>
    </source>
</evidence>
<dbReference type="GO" id="GO:0003677">
    <property type="term" value="F:DNA binding"/>
    <property type="evidence" value="ECO:0007669"/>
    <property type="project" value="InterPro"/>
</dbReference>
<evidence type="ECO:0000259" key="12">
    <source>
        <dbReference type="Pfam" id="PF13086"/>
    </source>
</evidence>
<dbReference type="SUPFAM" id="SSF52540">
    <property type="entry name" value="P-loop containing nucleoside triphosphate hydrolases"/>
    <property type="match status" value="1"/>
</dbReference>
<dbReference type="OrthoDB" id="45555at2759"/>
<dbReference type="InterPro" id="IPR050534">
    <property type="entry name" value="Coronavir_polyprotein_1ab"/>
</dbReference>
<dbReference type="Proteomes" id="UP000266841">
    <property type="component" value="Unassembled WGS sequence"/>
</dbReference>
<gene>
    <name evidence="15" type="ORF">THAOC_16125</name>
</gene>
<evidence type="ECO:0000256" key="2">
    <source>
        <dbReference type="ARBA" id="ARBA00004496"/>
    </source>
</evidence>
<feature type="region of interest" description="Disordered" evidence="11">
    <location>
        <begin position="857"/>
        <end position="1008"/>
    </location>
</feature>
<feature type="region of interest" description="Disordered" evidence="11">
    <location>
        <begin position="68"/>
        <end position="91"/>
    </location>
</feature>
<evidence type="ECO:0000256" key="1">
    <source>
        <dbReference type="ARBA" id="ARBA00004123"/>
    </source>
</evidence>
<evidence type="ECO:0000313" key="16">
    <source>
        <dbReference type="Proteomes" id="UP000266841"/>
    </source>
</evidence>
<dbReference type="GO" id="GO:0005634">
    <property type="term" value="C:nucleus"/>
    <property type="evidence" value="ECO:0007669"/>
    <property type="project" value="UniProtKB-SubCell"/>
</dbReference>
<feature type="compositionally biased region" description="Basic and acidic residues" evidence="11">
    <location>
        <begin position="886"/>
        <end position="902"/>
    </location>
</feature>
<comment type="similarity">
    <text evidence="3">Belongs to the DNA2/NAM7 helicase family.</text>
</comment>
<dbReference type="InterPro" id="IPR004483">
    <property type="entry name" value="SMUBP-2/Hcs1-like"/>
</dbReference>
<evidence type="ECO:0000256" key="3">
    <source>
        <dbReference type="ARBA" id="ARBA00007913"/>
    </source>
</evidence>
<dbReference type="Pfam" id="PF13086">
    <property type="entry name" value="AAA_11"/>
    <property type="match status" value="1"/>
</dbReference>
<accession>K0SAY3</accession>
<dbReference type="AlphaFoldDB" id="K0SAY3"/>
<keyword evidence="5" id="KW-0963">Cytoplasm</keyword>
<feature type="compositionally biased region" description="Polar residues" evidence="11">
    <location>
        <begin position="858"/>
        <end position="871"/>
    </location>
</feature>
<dbReference type="eggNOG" id="KOG1803">
    <property type="taxonomic scope" value="Eukaryota"/>
</dbReference>
<keyword evidence="10" id="KW-0539">Nucleus</keyword>
<dbReference type="OMA" id="DMHEMEN"/>
<dbReference type="GO" id="GO:0016787">
    <property type="term" value="F:hydrolase activity"/>
    <property type="evidence" value="ECO:0007669"/>
    <property type="project" value="UniProtKB-KW"/>
</dbReference>
<keyword evidence="7" id="KW-0378">Hydrolase</keyword>
<dbReference type="CDD" id="cd18808">
    <property type="entry name" value="SF1_C_Upf1"/>
    <property type="match status" value="1"/>
</dbReference>
<evidence type="ECO:0000256" key="9">
    <source>
        <dbReference type="ARBA" id="ARBA00022840"/>
    </source>
</evidence>
<dbReference type="PANTHER" id="PTHR43788:SF8">
    <property type="entry name" value="DNA-BINDING PROTEIN SMUBP-2"/>
    <property type="match status" value="1"/>
</dbReference>
<evidence type="ECO:0000313" key="15">
    <source>
        <dbReference type="EMBL" id="EJK63238.1"/>
    </source>
</evidence>
<dbReference type="Gene3D" id="3.40.50.300">
    <property type="entry name" value="P-loop containing nucleotide triphosphate hydrolases"/>
    <property type="match status" value="2"/>
</dbReference>
<keyword evidence="16" id="KW-1185">Reference proteome</keyword>
<dbReference type="GO" id="GO:0005737">
    <property type="term" value="C:cytoplasm"/>
    <property type="evidence" value="ECO:0007669"/>
    <property type="project" value="UniProtKB-SubCell"/>
</dbReference>
<dbReference type="GO" id="GO:0005524">
    <property type="term" value="F:ATP binding"/>
    <property type="evidence" value="ECO:0007669"/>
    <property type="project" value="UniProtKB-KW"/>
</dbReference>
<dbReference type="InterPro" id="IPR048761">
    <property type="entry name" value="SMUBP-2_HCS1_1B"/>
</dbReference>
<dbReference type="EMBL" id="AGNL01018371">
    <property type="protein sequence ID" value="EJK63238.1"/>
    <property type="molecule type" value="Genomic_DNA"/>
</dbReference>
<name>K0SAY3_THAOC</name>
<keyword evidence="8" id="KW-0347">Helicase</keyword>
<protein>
    <recommendedName>
        <fullName evidence="4">DNA helicase</fullName>
        <ecNumber evidence="4">3.6.4.12</ecNumber>
    </recommendedName>
</protein>
<dbReference type="Pfam" id="PF21138">
    <property type="entry name" value="SMUBP-2_HCS1_1B"/>
    <property type="match status" value="1"/>
</dbReference>
<dbReference type="InterPro" id="IPR041679">
    <property type="entry name" value="DNA2/NAM7-like_C"/>
</dbReference>
<dbReference type="InterPro" id="IPR027417">
    <property type="entry name" value="P-loop_NTPase"/>
</dbReference>
<organism evidence="15 16">
    <name type="scientific">Thalassiosira oceanica</name>
    <name type="common">Marine diatom</name>
    <dbReference type="NCBI Taxonomy" id="159749"/>
    <lineage>
        <taxon>Eukaryota</taxon>
        <taxon>Sar</taxon>
        <taxon>Stramenopiles</taxon>
        <taxon>Ochrophyta</taxon>
        <taxon>Bacillariophyta</taxon>
        <taxon>Coscinodiscophyceae</taxon>
        <taxon>Thalassiosirophycidae</taxon>
        <taxon>Thalassiosirales</taxon>
        <taxon>Thalassiosiraceae</taxon>
        <taxon>Thalassiosira</taxon>
    </lineage>
</organism>
<keyword evidence="9" id="KW-0067">ATP-binding</keyword>
<evidence type="ECO:0000259" key="14">
    <source>
        <dbReference type="Pfam" id="PF21138"/>
    </source>
</evidence>
<dbReference type="Gene3D" id="2.40.30.270">
    <property type="match status" value="1"/>
</dbReference>
<dbReference type="PANTHER" id="PTHR43788">
    <property type="entry name" value="DNA2/NAM7 HELICASE FAMILY MEMBER"/>
    <property type="match status" value="1"/>
</dbReference>
<evidence type="ECO:0000256" key="6">
    <source>
        <dbReference type="ARBA" id="ARBA00022741"/>
    </source>
</evidence>
<comment type="subcellular location">
    <subcellularLocation>
        <location evidence="2">Cytoplasm</location>
    </subcellularLocation>
    <subcellularLocation>
        <location evidence="1">Nucleus</location>
    </subcellularLocation>
</comment>
<comment type="caution">
    <text evidence="15">The sequence shown here is derived from an EMBL/GenBank/DDBJ whole genome shotgun (WGS) entry which is preliminary data.</text>
</comment>
<keyword evidence="6" id="KW-0547">Nucleotide-binding</keyword>
<dbReference type="Pfam" id="PF13087">
    <property type="entry name" value="AAA_12"/>
    <property type="match status" value="1"/>
</dbReference>
<feature type="domain" description="Helicase SMUBP-2/HCS1 1B" evidence="14">
    <location>
        <begin position="38"/>
        <end position="138"/>
    </location>
</feature>
<feature type="region of interest" description="Disordered" evidence="11">
    <location>
        <begin position="133"/>
        <end position="168"/>
    </location>
</feature>
<reference evidence="15 16" key="1">
    <citation type="journal article" date="2012" name="Genome Biol.">
        <title>Genome and low-iron response of an oceanic diatom adapted to chronic iron limitation.</title>
        <authorList>
            <person name="Lommer M."/>
            <person name="Specht M."/>
            <person name="Roy A.S."/>
            <person name="Kraemer L."/>
            <person name="Andreson R."/>
            <person name="Gutowska M.A."/>
            <person name="Wolf J."/>
            <person name="Bergner S.V."/>
            <person name="Schilhabel M.B."/>
            <person name="Klostermeier U.C."/>
            <person name="Beiko R.G."/>
            <person name="Rosenstiel P."/>
            <person name="Hippler M."/>
            <person name="Laroche J."/>
        </authorList>
    </citation>
    <scope>NUCLEOTIDE SEQUENCE [LARGE SCALE GENOMIC DNA]</scope>
    <source>
        <strain evidence="15 16">CCMP1005</strain>
    </source>
</reference>
<dbReference type="GO" id="GO:0043139">
    <property type="term" value="F:5'-3' DNA helicase activity"/>
    <property type="evidence" value="ECO:0007669"/>
    <property type="project" value="TreeGrafter"/>
</dbReference>
<sequence>MGEVNVSSFVEAQRRLLELELRAEEDAASKSKDDNDDTGGFFLRNVDIADTSVGLYGRTVVTFAAVDSSSVQSEDGGSASKRGSAQSLLPAHRLTVGDEVDVLPNNGKTKSSKRSSGVISGVTDCSISVALGVDSKSQRKQPANSERSNAKRKGRGSSTGDDEIDDHEMALGGGPYCLVPASNVEVHRKMVSALVQLEKSASDDRSPAIDIIRAAFQSNDPKFRTDLSRTGIEEFERECGLSETRLDYSQREAVITALYSNSPINLILGPPGTGKTITVAHLIQAAVHKKGWKVLVTAPSNVAVDNVLERLMRLEGCSGPDHGKRKGKKKGNGRNIKAVRLGHPARIQQGIQGYSLESRVQSAEGTEIVKDCRCELKQYIKTLSDAKSRPGEKRTAYREMKSLRKEIRQREEKVVGQILRESNVVFATNVGAASSLFKRMVGSNGEPIVFDLVVIDEAGQALEASCWISLLKGNRAVLAGDHKQLPPTVKSSVPEVQRGLSRTLFERLMMAYESNDLRSCGYSMLKVQSDWASEAMYSGQLVSHESVRDRKLSDLPQIVNGKDHDADRTDSTLHSTTLLLVDTTGCDMHEMENSAGSRKNEGEAAIVVSHVNMLLALGLRAEDMAIITPYNGQVELLRNLLLPQVPNLEIRSVDGFQGGEREAVVLSLVRSSDRGRDGIGFLSDARRLNVAVTRARRHCAVICDVETVSRNKFIKGLTDWMEDKGEYRSAAEYGCDDIITGDSSSLPMARLQHAAYNSTGELQLPLKKDARLDDGGCENATGENTALLDRVKSFADGDDNELALSPRSGYERILVQELAKDLGLLFREGDESSVVLGRARPSSMKVMAVDDPKPVASTFGQLTIDDNSSSESGDEQDTSNGILKQLAKEREERRQQQKEEKKKKQKSSGGQKKNQQKSELDDDENLDDLDDMAFLDAQIDKQQSSHGRKIDAKGNGYRSIINGVLLSTPQSRSEETKATRKNTAATSSLQAKIKSSANSRKVKSKKKK</sequence>
<feature type="compositionally biased region" description="Polar residues" evidence="11">
    <location>
        <begin position="68"/>
        <end position="87"/>
    </location>
</feature>
<proteinExistence type="inferred from homology"/>
<dbReference type="EC" id="3.6.4.12" evidence="4"/>
<feature type="compositionally biased region" description="Polar residues" evidence="11">
    <location>
        <begin position="981"/>
        <end position="990"/>
    </location>
</feature>
<dbReference type="NCBIfam" id="TIGR00376">
    <property type="entry name" value="IGHMBP2 family helicase"/>
    <property type="match status" value="1"/>
</dbReference>
<dbReference type="InterPro" id="IPR047187">
    <property type="entry name" value="SF1_C_Upf1"/>
</dbReference>
<evidence type="ECO:0000256" key="8">
    <source>
        <dbReference type="ARBA" id="ARBA00022806"/>
    </source>
</evidence>
<evidence type="ECO:0000256" key="10">
    <source>
        <dbReference type="ARBA" id="ARBA00023242"/>
    </source>
</evidence>
<evidence type="ECO:0000256" key="5">
    <source>
        <dbReference type="ARBA" id="ARBA00022490"/>
    </source>
</evidence>
<dbReference type="InterPro" id="IPR041677">
    <property type="entry name" value="DNA2/NAM7_AAA_11"/>
</dbReference>
<evidence type="ECO:0000259" key="13">
    <source>
        <dbReference type="Pfam" id="PF13087"/>
    </source>
</evidence>
<feature type="compositionally biased region" description="Acidic residues" evidence="11">
    <location>
        <begin position="920"/>
        <end position="933"/>
    </location>
</feature>